<evidence type="ECO:0000313" key="4">
    <source>
        <dbReference type="Proteomes" id="UP000545507"/>
    </source>
</evidence>
<dbReference type="InterPro" id="IPR032465">
    <property type="entry name" value="ACMSD"/>
</dbReference>
<organism evidence="3 4">
    <name type="scientific">Hydrogenophaga aromaticivorans</name>
    <dbReference type="NCBI Taxonomy" id="2610898"/>
    <lineage>
        <taxon>Bacteria</taxon>
        <taxon>Pseudomonadati</taxon>
        <taxon>Pseudomonadota</taxon>
        <taxon>Betaproteobacteria</taxon>
        <taxon>Burkholderiales</taxon>
        <taxon>Comamonadaceae</taxon>
        <taxon>Hydrogenophaga</taxon>
    </lineage>
</organism>
<dbReference type="AlphaFoldDB" id="A0A7Y8KZ98"/>
<dbReference type="GO" id="GO:0016831">
    <property type="term" value="F:carboxy-lyase activity"/>
    <property type="evidence" value="ECO:0007669"/>
    <property type="project" value="InterPro"/>
</dbReference>
<reference evidence="3 4" key="1">
    <citation type="submission" date="2019-09" db="EMBL/GenBank/DDBJ databases">
        <title>Hydrogenophaga aromatica sp. nov., isolated from a para-xylene-degrading enrichment culture.</title>
        <authorList>
            <person name="Tancsics A."/>
            <person name="Banerjee S."/>
        </authorList>
    </citation>
    <scope>NUCLEOTIDE SEQUENCE [LARGE SCALE GENOMIC DNA]</scope>
    <source>
        <strain evidence="3 4">D2P1</strain>
    </source>
</reference>
<keyword evidence="1" id="KW-0456">Lyase</keyword>
<dbReference type="EMBL" id="VYGV01000023">
    <property type="protein sequence ID" value="NWF47804.1"/>
    <property type="molecule type" value="Genomic_DNA"/>
</dbReference>
<dbReference type="Proteomes" id="UP000545507">
    <property type="component" value="Unassembled WGS sequence"/>
</dbReference>
<dbReference type="PANTHER" id="PTHR21240">
    <property type="entry name" value="2-AMINO-3-CARBOXYLMUCONATE-6-SEMIALDEHYDE DECARBOXYLASE"/>
    <property type="match status" value="1"/>
</dbReference>
<accession>A0A7Y8KZ98</accession>
<name>A0A7Y8KZ98_9BURK</name>
<dbReference type="Pfam" id="PF04909">
    <property type="entry name" value="Amidohydro_2"/>
    <property type="match status" value="1"/>
</dbReference>
<dbReference type="Gene3D" id="3.20.20.140">
    <property type="entry name" value="Metal-dependent hydrolases"/>
    <property type="match status" value="1"/>
</dbReference>
<dbReference type="GO" id="GO:0005737">
    <property type="term" value="C:cytoplasm"/>
    <property type="evidence" value="ECO:0007669"/>
    <property type="project" value="TreeGrafter"/>
</dbReference>
<dbReference type="GO" id="GO:0016787">
    <property type="term" value="F:hydrolase activity"/>
    <property type="evidence" value="ECO:0007669"/>
    <property type="project" value="UniProtKB-KW"/>
</dbReference>
<feature type="domain" description="Amidohydrolase-related" evidence="2">
    <location>
        <begin position="11"/>
        <end position="337"/>
    </location>
</feature>
<protein>
    <submittedName>
        <fullName evidence="3">Amidohydrolase</fullName>
    </submittedName>
</protein>
<evidence type="ECO:0000256" key="1">
    <source>
        <dbReference type="ARBA" id="ARBA00023239"/>
    </source>
</evidence>
<dbReference type="SUPFAM" id="SSF51556">
    <property type="entry name" value="Metallo-dependent hydrolases"/>
    <property type="match status" value="1"/>
</dbReference>
<dbReference type="PANTHER" id="PTHR21240:SF28">
    <property type="entry name" value="ISO-OROTATE DECARBOXYLASE (EUROFUNG)"/>
    <property type="match status" value="1"/>
</dbReference>
<dbReference type="RefSeq" id="WP_177137759.1">
    <property type="nucleotide sequence ID" value="NZ_VYGV01000023.1"/>
</dbReference>
<gene>
    <name evidence="3" type="ORF">F3K02_21480</name>
</gene>
<dbReference type="GO" id="GO:0019748">
    <property type="term" value="P:secondary metabolic process"/>
    <property type="evidence" value="ECO:0007669"/>
    <property type="project" value="TreeGrafter"/>
</dbReference>
<sequence length="342" mass="36760">MKPSAIPAGNVDIHTHVVPAEFPSYLGHRLGVRWPSMAEAQPCHRHVMLDGKVYRTVSHQCWDCAVRLADMDAMGIARQVLSPMPELLSYGLDGDDGQVLSRFLNEAIAGMVQAAPTRFTGLGAVPLQDVDMAIRELDFLLHQLGLAGVEIGSNINGVSIGDARFLPFFEAAERWGAAIFVHALRPAGMERLVGPPILEQALAFPGEVGLAAASLLTGGTLARCPNLRIAFSHGGGTLAQLLPRLQHAWECFPALQAAMPTAPREAARTLYYDDLVYDTSTIAYLLQTFGPTQLMLGSDYPFAIMDPDPVGRLAALALDEPVLALLRHGNAARWLGLQATAA</sequence>
<dbReference type="InterPro" id="IPR032466">
    <property type="entry name" value="Metal_Hydrolase"/>
</dbReference>
<dbReference type="InterPro" id="IPR006680">
    <property type="entry name" value="Amidohydro-rel"/>
</dbReference>
<keyword evidence="4" id="KW-1185">Reference proteome</keyword>
<comment type="caution">
    <text evidence="3">The sequence shown here is derived from an EMBL/GenBank/DDBJ whole genome shotgun (WGS) entry which is preliminary data.</text>
</comment>
<keyword evidence="3" id="KW-0378">Hydrolase</keyword>
<evidence type="ECO:0000259" key="2">
    <source>
        <dbReference type="Pfam" id="PF04909"/>
    </source>
</evidence>
<proteinExistence type="predicted"/>
<evidence type="ECO:0000313" key="3">
    <source>
        <dbReference type="EMBL" id="NWF47804.1"/>
    </source>
</evidence>